<evidence type="ECO:0000313" key="10">
    <source>
        <dbReference type="EMBL" id="KNZ48331.1"/>
    </source>
</evidence>
<dbReference type="OrthoDB" id="3176171at2759"/>
<dbReference type="AlphaFoldDB" id="A0A0L6UII3"/>
<sequence>MAYSLLPINTTNNRLHIPNQPSLLPFPPNTPTFPVQQTRTLNHQSSLPRFAQPQLKLRPRINTISHRINTTTTTTTSPLTISKKLSSIYTPDSSTEITTSHQSHIPQRSNSFALTLGYPAIQSYFLPPRSISPSNTSCTSLPSSVSDLPPSTSGSSRSSSKAPPATTLHLQTTPSTQPIHVIVRLRDQTKPNPTGHTDLVTFDSETVTLKIPVSMTNINQQVNSYEFKVDKVIYPTPNSKLNMKLYERCSIETKLLVPFMNGFNSSLIAYGQTGSGKSFTLGSDHDPSNTDGLIPKTLERLFASLDLEKHDSQAEILVSFIEIYNDEIVDLLLNPPSVSGLDDHHAIKNHRKVPIKIHEDKLDGTIDLVGCKKLKITHLNQAMSYFNHGLAQRSIGATQMNQNSSRSHAIFTLHLISSCSSPNHSNNSHLIVKKTCSKFQFVDLAGSERINKTKNLLGGDRFKEGIFINAGLHSLGNVISALSNQPSSSVEGTSCNKGKKKNHIPYRESKLTRLMKDCLGGNSKTILISCISQNAQDLNESLNTLRYAIRAKKIENVSQKTTRVISTPTAVPMSQVSSSKGGSSQMSSTGAGNRRVPVVGGPRVLKVPSSPTLGGNAVMTRPTGRREIKKPMVMMKHELSKIMALKGMVTKGVSSASTQQRQQQADGEEDLLCPAVYLANQVHKFFLLNSHHIQLHGPLTRPLKLDNQLVAILQSHFSTLVPPSSSLRIARPIASPPPLLLTSPSAGPVTADATTDSPIALEDPFLRFLFDLNSILCNSSPSPSPSPSSSYRPSLPLSRIKPPLSLM</sequence>
<dbReference type="Proteomes" id="UP000037035">
    <property type="component" value="Unassembled WGS sequence"/>
</dbReference>
<reference evidence="10 11" key="1">
    <citation type="submission" date="2015-08" db="EMBL/GenBank/DDBJ databases">
        <title>Next Generation Sequencing and Analysis of the Genome of Puccinia sorghi L Schw, the Causal Agent of Maize Common Rust.</title>
        <authorList>
            <person name="Rochi L."/>
            <person name="Burguener G."/>
            <person name="Darino M."/>
            <person name="Turjanski A."/>
            <person name="Kreff E."/>
            <person name="Dieguez M.J."/>
            <person name="Sacco F."/>
        </authorList>
    </citation>
    <scope>NUCLEOTIDE SEQUENCE [LARGE SCALE GENOMIC DNA]</scope>
    <source>
        <strain evidence="10 11">RO10H11247</strain>
    </source>
</reference>
<comment type="similarity">
    <text evidence="6 7">Belongs to the TRAFAC class myosin-kinesin ATPase superfamily. Kinesin family.</text>
</comment>
<dbReference type="GO" id="GO:0005524">
    <property type="term" value="F:ATP binding"/>
    <property type="evidence" value="ECO:0007669"/>
    <property type="project" value="UniProtKB-UniRule"/>
</dbReference>
<keyword evidence="2" id="KW-0963">Cytoplasm</keyword>
<dbReference type="PRINTS" id="PR00380">
    <property type="entry name" value="KINESINHEAVY"/>
</dbReference>
<name>A0A0L6UII3_9BASI</name>
<dbReference type="InterPro" id="IPR036961">
    <property type="entry name" value="Kinesin_motor_dom_sf"/>
</dbReference>
<feature type="compositionally biased region" description="Low complexity" evidence="8">
    <location>
        <begin position="140"/>
        <end position="164"/>
    </location>
</feature>
<dbReference type="InterPro" id="IPR001752">
    <property type="entry name" value="Kinesin_motor_dom"/>
</dbReference>
<dbReference type="GO" id="GO:0005875">
    <property type="term" value="C:microtubule associated complex"/>
    <property type="evidence" value="ECO:0007669"/>
    <property type="project" value="TreeGrafter"/>
</dbReference>
<dbReference type="SMART" id="SM00129">
    <property type="entry name" value="KISc"/>
    <property type="match status" value="1"/>
</dbReference>
<accession>A0A0L6UII3</accession>
<evidence type="ECO:0000313" key="11">
    <source>
        <dbReference type="Proteomes" id="UP000037035"/>
    </source>
</evidence>
<feature type="compositionally biased region" description="Low complexity" evidence="8">
    <location>
        <begin position="573"/>
        <end position="608"/>
    </location>
</feature>
<dbReference type="InterPro" id="IPR027417">
    <property type="entry name" value="P-loop_NTPase"/>
</dbReference>
<dbReference type="PROSITE" id="PS50067">
    <property type="entry name" value="KINESIN_MOTOR_2"/>
    <property type="match status" value="1"/>
</dbReference>
<organism evidence="10 11">
    <name type="scientific">Puccinia sorghi</name>
    <dbReference type="NCBI Taxonomy" id="27349"/>
    <lineage>
        <taxon>Eukaryota</taxon>
        <taxon>Fungi</taxon>
        <taxon>Dikarya</taxon>
        <taxon>Basidiomycota</taxon>
        <taxon>Pucciniomycotina</taxon>
        <taxon>Pucciniomycetes</taxon>
        <taxon>Pucciniales</taxon>
        <taxon>Pucciniaceae</taxon>
        <taxon>Puccinia</taxon>
    </lineage>
</organism>
<evidence type="ECO:0000256" key="1">
    <source>
        <dbReference type="ARBA" id="ARBA00004496"/>
    </source>
</evidence>
<dbReference type="Pfam" id="PF00225">
    <property type="entry name" value="Kinesin"/>
    <property type="match status" value="1"/>
</dbReference>
<dbReference type="InterPro" id="IPR019821">
    <property type="entry name" value="Kinesin_motor_CS"/>
</dbReference>
<keyword evidence="4 6" id="KW-0067">ATP-binding</keyword>
<dbReference type="EMBL" id="LAVV01010996">
    <property type="protein sequence ID" value="KNZ48331.1"/>
    <property type="molecule type" value="Genomic_DNA"/>
</dbReference>
<feature type="binding site" evidence="6">
    <location>
        <begin position="271"/>
        <end position="278"/>
    </location>
    <ligand>
        <name>ATP</name>
        <dbReference type="ChEBI" id="CHEBI:30616"/>
    </ligand>
</feature>
<dbReference type="Gene3D" id="3.40.850.10">
    <property type="entry name" value="Kinesin motor domain"/>
    <property type="match status" value="1"/>
</dbReference>
<keyword evidence="11" id="KW-1185">Reference proteome</keyword>
<dbReference type="VEuPathDB" id="FungiDB:VP01_574g11"/>
<evidence type="ECO:0000256" key="6">
    <source>
        <dbReference type="PROSITE-ProRule" id="PRU00283"/>
    </source>
</evidence>
<dbReference type="PANTHER" id="PTHR47969:SF15">
    <property type="entry name" value="CHROMOSOME-ASSOCIATED KINESIN KIF4A-RELATED"/>
    <property type="match status" value="1"/>
</dbReference>
<evidence type="ECO:0000259" key="9">
    <source>
        <dbReference type="PROSITE" id="PS50067"/>
    </source>
</evidence>
<feature type="domain" description="Kinesin motor" evidence="9">
    <location>
        <begin position="178"/>
        <end position="554"/>
    </location>
</feature>
<keyword evidence="6 7" id="KW-0505">Motor protein</keyword>
<dbReference type="GO" id="GO:0003777">
    <property type="term" value="F:microtubule motor activity"/>
    <property type="evidence" value="ECO:0007669"/>
    <property type="project" value="InterPro"/>
</dbReference>
<protein>
    <recommendedName>
        <fullName evidence="7">Kinesin-like protein</fullName>
    </recommendedName>
</protein>
<dbReference type="GO" id="GO:0005737">
    <property type="term" value="C:cytoplasm"/>
    <property type="evidence" value="ECO:0007669"/>
    <property type="project" value="UniProtKB-SubCell"/>
</dbReference>
<comment type="subcellular location">
    <subcellularLocation>
        <location evidence="1">Cytoplasm</location>
    </subcellularLocation>
</comment>
<dbReference type="InterPro" id="IPR027640">
    <property type="entry name" value="Kinesin-like_fam"/>
</dbReference>
<dbReference type="PANTHER" id="PTHR47969">
    <property type="entry name" value="CHROMOSOME-ASSOCIATED KINESIN KIF4A-RELATED"/>
    <property type="match status" value="1"/>
</dbReference>
<dbReference type="PROSITE" id="PS00411">
    <property type="entry name" value="KINESIN_MOTOR_1"/>
    <property type="match status" value="1"/>
</dbReference>
<evidence type="ECO:0000256" key="7">
    <source>
        <dbReference type="RuleBase" id="RU000394"/>
    </source>
</evidence>
<feature type="region of interest" description="Disordered" evidence="8">
    <location>
        <begin position="133"/>
        <end position="173"/>
    </location>
</feature>
<evidence type="ECO:0000256" key="5">
    <source>
        <dbReference type="ARBA" id="ARBA00023054"/>
    </source>
</evidence>
<gene>
    <name evidence="10" type="ORF">VP01_574g11</name>
</gene>
<dbReference type="GO" id="GO:0007052">
    <property type="term" value="P:mitotic spindle organization"/>
    <property type="evidence" value="ECO:0007669"/>
    <property type="project" value="TreeGrafter"/>
</dbReference>
<dbReference type="STRING" id="27349.A0A0L6UII3"/>
<keyword evidence="7" id="KW-0493">Microtubule</keyword>
<evidence type="ECO:0000256" key="3">
    <source>
        <dbReference type="ARBA" id="ARBA00022741"/>
    </source>
</evidence>
<dbReference type="GO" id="GO:0008017">
    <property type="term" value="F:microtubule binding"/>
    <property type="evidence" value="ECO:0007669"/>
    <property type="project" value="InterPro"/>
</dbReference>
<proteinExistence type="inferred from homology"/>
<evidence type="ECO:0000256" key="8">
    <source>
        <dbReference type="SAM" id="MobiDB-lite"/>
    </source>
</evidence>
<dbReference type="GO" id="GO:0005874">
    <property type="term" value="C:microtubule"/>
    <property type="evidence" value="ECO:0007669"/>
    <property type="project" value="UniProtKB-KW"/>
</dbReference>
<comment type="caution">
    <text evidence="10">The sequence shown here is derived from an EMBL/GenBank/DDBJ whole genome shotgun (WGS) entry which is preliminary data.</text>
</comment>
<dbReference type="SUPFAM" id="SSF52540">
    <property type="entry name" value="P-loop containing nucleoside triphosphate hydrolases"/>
    <property type="match status" value="1"/>
</dbReference>
<evidence type="ECO:0000256" key="4">
    <source>
        <dbReference type="ARBA" id="ARBA00022840"/>
    </source>
</evidence>
<evidence type="ECO:0000256" key="2">
    <source>
        <dbReference type="ARBA" id="ARBA00022490"/>
    </source>
</evidence>
<keyword evidence="5" id="KW-0175">Coiled coil</keyword>
<feature type="region of interest" description="Disordered" evidence="8">
    <location>
        <begin position="565"/>
        <end position="619"/>
    </location>
</feature>
<keyword evidence="3 6" id="KW-0547">Nucleotide-binding</keyword>
<dbReference type="GO" id="GO:0051231">
    <property type="term" value="P:spindle elongation"/>
    <property type="evidence" value="ECO:0007669"/>
    <property type="project" value="TreeGrafter"/>
</dbReference>
<dbReference type="GO" id="GO:0007018">
    <property type="term" value="P:microtubule-based movement"/>
    <property type="evidence" value="ECO:0007669"/>
    <property type="project" value="InterPro"/>
</dbReference>